<feature type="compositionally biased region" description="Polar residues" evidence="17">
    <location>
        <begin position="4051"/>
        <end position="4067"/>
    </location>
</feature>
<evidence type="ECO:0000259" key="18">
    <source>
        <dbReference type="PROSITE" id="PS50067"/>
    </source>
</evidence>
<feature type="domain" description="Kinesin motor" evidence="18">
    <location>
        <begin position="3"/>
        <end position="381"/>
    </location>
</feature>
<comment type="similarity">
    <text evidence="15">Belongs to the TRAFAC class myosin-kinesin ATPase superfamily. Kinesin family.</text>
</comment>
<evidence type="ECO:0000256" key="1">
    <source>
        <dbReference type="ARBA" id="ARBA00004114"/>
    </source>
</evidence>
<evidence type="ECO:0000256" key="17">
    <source>
        <dbReference type="SAM" id="MobiDB-lite"/>
    </source>
</evidence>
<evidence type="ECO:0000256" key="16">
    <source>
        <dbReference type="SAM" id="Coils"/>
    </source>
</evidence>
<keyword evidence="4" id="KW-0597">Phosphoprotein</keyword>
<evidence type="ECO:0000256" key="4">
    <source>
        <dbReference type="ARBA" id="ARBA00022553"/>
    </source>
</evidence>
<dbReference type="Pfam" id="PF00498">
    <property type="entry name" value="FHA"/>
    <property type="match status" value="1"/>
</dbReference>
<dbReference type="Gene3D" id="2.60.200.20">
    <property type="match status" value="1"/>
</dbReference>
<feature type="coiled-coil region" evidence="16">
    <location>
        <begin position="4466"/>
        <end position="4519"/>
    </location>
</feature>
<evidence type="ECO:0000256" key="3">
    <source>
        <dbReference type="ARBA" id="ARBA00022490"/>
    </source>
</evidence>
<dbReference type="GO" id="GO:0005814">
    <property type="term" value="C:centriole"/>
    <property type="evidence" value="ECO:0007669"/>
    <property type="project" value="UniProtKB-SubCell"/>
</dbReference>
<dbReference type="Proteomes" id="UP000515159">
    <property type="component" value="Chromosome 7"/>
</dbReference>
<keyword evidence="5 15" id="KW-0547">Nucleotide-binding</keyword>
<dbReference type="InterPro" id="IPR001752">
    <property type="entry name" value="Kinesin_motor_dom"/>
</dbReference>
<dbReference type="InterPro" id="IPR023393">
    <property type="entry name" value="START-like_dom_sf"/>
</dbReference>
<dbReference type="Gene3D" id="3.30.530.20">
    <property type="match status" value="1"/>
</dbReference>
<dbReference type="GeneID" id="117363426"/>
<dbReference type="PANTHER" id="PTHR47117:SF1">
    <property type="entry name" value="STAR-RELATED LIPID TRANSFER PROTEIN 9"/>
    <property type="match status" value="1"/>
</dbReference>
<comment type="function">
    <text evidence="12">Microtubule-dependent motor protein required for spindle pole assembly during mitosis. Required to stabilize the pericentriolar material (PCM).</text>
</comment>
<sequence length="4868" mass="544532">MANVKVAVRVRPLSKRERAEGARIIVEVDDKTARIRNQKLGNRLESSCDTRERILEFGFDYCYWSVDPDDPKHASQEVVYQDLGTSVLSGAIEGYNVCLFAYGQTGSGKTYTMMGTPASVGLTPRICEGLFSRNNDYSGQPASCRIEVSFLEIYNERVRDLLKQSNRKKPYALRVREHPEKGPYVQGLSQHLINDYNQVVELLEEGIAKRITAATHVHDASSRSHAIFTIQFTQAILENNLPSEIISKINLVDLAGSERASPSYCKDRLTEGSNINKSLVTLGIVISALAQNSQMFSSCQSINSITSEGESCAPGSYSAGSIGGSRRQSYIPYRDSILTWLLKDSLGGNSKTIMIATISPASTSYNETMSALRYASNAKNIINKPRVNEDANVKLIRELREEIDRLKTMLMSFELRNCSPSFSDDRDGNLTELVLQNELKIEQLTKDWTDKWADKKSIMEEYNVDINKRKSSVVIDSSLPHLIAMDDDILSTGVVLYHLREGTTRIGRSDSDQEQDVVLHGQWMEKDHCIIDNKCGTVTLQVIQGAHCSVNGQEVTGSCRLSQGAVVILGKVHKFRFNHPAEAAVLRERRSNNDTSFLRSSSLEWLDLGGDFTSFTFRALPSPLPASQDHLEQDGGEQPRERGNLDALHKEYRQKLKDLEAFYRQQIEQQQLYVEDLKQQILAAQIKAEQELDYDQTLINQQIKENEQYLIVEEKRLISYEQQFQNSAAQTEVKLYAEAEVQNTGEIESCPSILVQGRKKLVELELLHRYSLKKAERNIKRKRLKFQLERIVKKQKLLEAKKKLQQLETVCWHHEDRLKQISAQDPTAAVTSCSRLFRRSNSLSSSSLQSWRKDTSELSTSSPTFRCHEDHLPRKSHSVEYLSRSTTDFLKRGNLSLERDKLSLSQRQMAKSAKMDTVNNQKRTEKGFNALCPAIKPLMMKRHQKMDKIDTKSAKSGPMNQTTNSSPGQVKRNVGSDSICEGTRMAKSKALANLAHAGRPLKSSNVKRCSKKDPVYTEKSVKERKELVMPGKPLSRHSGQTMKALKKEPSSCLKSFHSQSEKQHKFTAVSSMEDLKKINVSVPLHQTDKRCYSAEMLSTDVSRKATDLLENWQEEDDEFSDTDSLYSLDSLSSAYAKALTKQLKEEEEEEEHKDIASQEECASDDSQMSQDSLVEKKMKPKKQSKRFLQKLRPLKQPIKGSTDTSVLPSASSYVLGSGLAETGRSFSLDSLADVEAALESDSSDEIPAEIFWKLQSPRSLPPHSEDPSISEAFQKPATGLADQEHSFYLDRKEASDCTRIHTPLLKEMKTCWKENSTFCDPKSRELWEAPMIVSDSWSSFDPKLGNSSPQMATALFPETLGFLKAALPARHEPECWKMEENLTQPVGKDSLLFSCQERQSTPCSSSTVRDINKMPSKERSEELSWGVMTQSCNSELGKNGIATRSTVLSTCLEEKAFSVHDYTQNTPNTSLLESSVEKTPEGTFDSILSAKDDCLETRQSNTAKYKQDCDSPNSFSITNINKIQRENSSCISSLAVYAHEGVCKNEADLSLTFSELSKVQSSVQADNEKCVLKEEKNYVNAGLEDGTGFCRNEDYTTNQHMFLPAHIYEKDASNKDVCVNKASNESQPASKHEPSVLLKESCGNHSESVKNVMTTCFFDGSFMDNTSDKEIITGKNFITEIHELETHTAERKKMIREPVVGDDAASECVQNRTGEPISGRKASCKYIPLLQRSETEQNNQIVFHLDSNKFTIPLQTSYMMEECIETLTDTALEIPISQSVSNSRHSEEPLCLQNNSDFQKSDLLKSVHDIQQPFNPENDLGQLVSKDRLPQTKTIQPPLVENSVANCGRVILSAKSEELLSKMTNVIAPNFPRATNLNEKNVSVVIACEEAYSGLDSVENKCRLSTQCSLISTDQNMVTQKNVCVSMKEGVEIQSDDYFDKEYRSTAQTREGEDQQMVLGLTLNQAASIHSKEILNDGKIDSREGTARKEFVSDASGQERSCSVTNVFAKTEILGPEESMSSDQCNKLLNEASHVLNQNNEMLSDCIEKLRTDEGKKKKLWEESQCRRTEEEKLLKCVNKQANSLETEYTECKGSHNCSLVAIHSVNIDINKGGCDIASPTLQAVEFDETMNCPDKCHLHETAAMTVPKTETSAHPSRNSEKAETFDRLITGFIQNQTENKIKRNDCLTEMEIGFNSVADSQRSLESVEVCDESNPNSGNMKDDLLNAGNLAVPIPTNHKQEGQWFKTNRDTECTGSPKESDTFMFAGDLLLTSEVVSHNNLDSVVNSEIIKSEVDYNTVGQERVVRTGISSLPANGILLCAEEIQDQMSYNSNANEKILNPSEMPSTKFAAAGRDKQGIFSANISLAKECIDTNLIARAPELPGLHIQLKVPHKSMNEITNESFSDDGKGIIQTDDNERCTARENNKVYSLKDPKDIPKILESNNRNGVDNQHSLCEPLLMHSINKDEAIMVRTRGVDMESNFDVCNKETGKTDRSETKNIIGNTICFKKSDTSSLVDTSKAVLDSSYKEMTCNVCSVESLSSFERRNQPAKECACYAKLNREKCWSVELKTIDLASVHKDPADHLKSFVDGILVESIVELPAVVSTSDLKTTPLCLGLTNNRDTDKPLVSQDSLCSFSESKCKNILHAQLLSNSAEKTATLKCIQSHCKECRVLNETREIPISKTSLDSYSVTSEGKNNLLETSIQSHLDNTLYDEKFQRYAVNSGISELGDCLLNNVATFEPHQLWENSKQYEANSVDSKKYKFFENRSDDTDSQYSAFVHQSQGEDNCYVFIEKGRPEVERKEQIPKLVVAADEREELKGSFDEILVGKESTKSSADCITTAYAKVSEQLSLDIETLKYEDSSVEEKNTSDYMKDISLGLKATTEVEVKHNADCGRVSLGFLQTTNALDIAHKSVAETGRTENHLPPSSISENIDTLHSDLNKFPTPYRGSESAYTSGFTNDINFEVSESEKESIAPKFGQLCHSLRDISVDDQLVPRGAYYHCDQEKEKNCYKAEHPEDSFSCVAASIDSSHTSLFSHQMSPSVQTQVFGSNDQQPTLPHSFLHPALDGNRHNLRSDRTEKDKARKEQYAVDKSGMHQNTLGVLNLVEKVHKQQREPSQLLSVCSEIFENVQKDNMIILFPVPSLDTDVTVCMGENHTEFNSRNDMLLSDLCSDITHLALNKEQEDLSATKNSDSNEFLIQQRSVGQSIDPQCTALETMDVENADVETTYFQDIDESGLTKGGDIANLEKVYPKHSSQETLVLGLDDDSHSQYISGMCQSETFPQNPNTRDKIASTINNTFSGADSSTNETVGHQRGDGIMQEKILGSEKVSLTNNNNSSSHLLIENKCVYPVVKYRNKKLLVSACQANNFYKNEDISCLQSHRLSAPSISVTSKLVNSLADVEGTNLVFPSSRSLQNLNMSIEPPSPTEDTNLYLIDNYSELGSNNLEDRPSIGIQVKKVHSQRPETSLRHISETPEVSQSLESSAGLRLCSLSNIADSSIKVGTSSYSSDTQPAKYMEGIFEEFKYQLIDRNQCLQDNKDAMHFKSSDINPYVHPWQQDEHCRAGWKQCGFGSASDVSCNPLQPSFDNSKVIRCSSVDNGLNAQNSPFHSHLSSYANARVTSSTLSSIEDFQALDDMARDSEPENSPNCGRYYYPVYDEAVMTKLEDRDLQIKNTFRQCENNPIQVDEIVLLYPSESESSSGKIQKTMCEQSTQTVSKTRHKRVSKHQRSYADVNTAKRETARRRVQRPASWTNVHDFSLHLSQLLHDTSELLGNLSQHHIIDIHLNANSNPSVTAEGIIKHANTSIQTVIDKGIQTESSGIPNSRNRASQHQTNKDNDCTNAQEVNAIVKVLGSDIVDVSQESKDVMLTLKNSKSPQSKELKMQSMPNISDYGQHKIEQEAFVTPPDLVRASTPFLESFQETPSNTHQTAVLFSPTVSPVVSPSSEKIEPSCTSCPSSRDFTWTQSEQKKEQSDIIKAHRKLYYKNTLLIDRASSPILTLSASSDSQMTSSKSCSNTESSKEHSSAVKSDFCQGFKVQEPDVGSSSETELNTDSNSSCGSDGAFKRARSLPDKKTIKNLLGNGNSKESRLKLRFQDNSSGKIINSKNCNDTDGTSQVLFNIPAQHSLKDQVSEYSGEKRHKFVGLADDLSVRQHENVAHIWQHPSYFTNLPHDSSNEEPIRGSVIGVMDRDVGSTSLEYLVANPNYSFSTSEMSEMTIHLPDDDAVSIAASESNTEVLLNENPSFVMSQRPRSYSLRDLPLHNKFSNWSGVQCNPHSPNDMANSFADLYNEAQKKHVKDSASETKGKRHLSNSKIREIEKLQRERAEIMSGINLDMTQHPLTVELTEAKLNYGIGETDALLRILQDGSGRDETTLSMKQKLYERHMKVIENLRKEREEKLRCFRRSRSLSPEKHFRLAQSSCPTHRDLDLPSRRREYLQQLRKDLVDNTRVQEPKVRATQHTSEIELLLRDYQKAREETKTEIARARDKLRERAEQEKKRLQQQMISHLLNEEAKVKNFLSTSTLCTSSSLSVSSSPTSGYNSSNTATYVASKQKGQNTPESKQYPKEDTRGRSDVRKSQLCMLEQSPGNSASGTFATTLSAAGASRRILPIQQSRDSPGSIHRPSNSFSLLLSCPSSTYQDLSKHILANATAEVMAACLDDLGNLFKCQAAAGWKYNCVEKEVQIYYKSFSSPNKHGFLGAGVIEKPLNSIWRVVRDPTKQSLYDKAITTVRVCKKVHHDIQLVYVVSNTSLCYLKQPRDFCCISVEAKEAKWFIVSFQSVYDESMPRPSKDIVRGELLPSAWILQPDTLNGKDITRVVYLVQVDFGAPALPSRLLGSVAKRQSLVIASLASFLSSHKL</sequence>
<evidence type="ECO:0000256" key="10">
    <source>
        <dbReference type="ARBA" id="ARBA00023242"/>
    </source>
</evidence>
<evidence type="ECO:0000256" key="8">
    <source>
        <dbReference type="ARBA" id="ARBA00023175"/>
    </source>
</evidence>
<feature type="compositionally biased region" description="Polar residues" evidence="17">
    <location>
        <begin position="3824"/>
        <end position="3840"/>
    </location>
</feature>
<accession>A0A6P8RNH3</accession>
<feature type="domain" description="START" evidence="19">
    <location>
        <begin position="4720"/>
        <end position="4860"/>
    </location>
</feature>
<dbReference type="InterPro" id="IPR019821">
    <property type="entry name" value="Kinesin_motor_CS"/>
</dbReference>
<evidence type="ECO:0000256" key="13">
    <source>
        <dbReference type="ARBA" id="ARBA00070248"/>
    </source>
</evidence>
<evidence type="ECO:0000256" key="6">
    <source>
        <dbReference type="ARBA" id="ARBA00022840"/>
    </source>
</evidence>
<dbReference type="Gene3D" id="3.40.850.10">
    <property type="entry name" value="Kinesin motor domain"/>
    <property type="match status" value="1"/>
</dbReference>
<feature type="region of interest" description="Disordered" evidence="17">
    <location>
        <begin position="3709"/>
        <end position="3728"/>
    </location>
</feature>
<keyword evidence="10" id="KW-0539">Nucleus</keyword>
<name>A0A6P8RNH3_GEOSA</name>
<dbReference type="InParanoid" id="A0A6P8RNH3"/>
<dbReference type="GO" id="GO:0007018">
    <property type="term" value="P:microtubule-based movement"/>
    <property type="evidence" value="ECO:0007669"/>
    <property type="project" value="InterPro"/>
</dbReference>
<evidence type="ECO:0000313" key="20">
    <source>
        <dbReference type="Proteomes" id="UP000515159"/>
    </source>
</evidence>
<evidence type="ECO:0000256" key="14">
    <source>
        <dbReference type="ARBA" id="ARBA00079037"/>
    </source>
</evidence>
<evidence type="ECO:0000256" key="7">
    <source>
        <dbReference type="ARBA" id="ARBA00023054"/>
    </source>
</evidence>
<dbReference type="FunFam" id="3.30.530.20:FF:000022">
    <property type="entry name" value="StAR-related lipid transfer (START) domain-containing 9"/>
    <property type="match status" value="1"/>
</dbReference>
<evidence type="ECO:0000259" key="19">
    <source>
        <dbReference type="PROSITE" id="PS50848"/>
    </source>
</evidence>
<comment type="subunit">
    <text evidence="11">Interacts with ATAD3A.</text>
</comment>
<dbReference type="InterPro" id="IPR036961">
    <property type="entry name" value="Kinesin_motor_dom_sf"/>
</dbReference>
<evidence type="ECO:0000256" key="11">
    <source>
        <dbReference type="ARBA" id="ARBA00038673"/>
    </source>
</evidence>
<dbReference type="PROSITE" id="PS50848">
    <property type="entry name" value="START"/>
    <property type="match status" value="1"/>
</dbReference>
<feature type="compositionally biased region" description="Polar residues" evidence="17">
    <location>
        <begin position="3959"/>
        <end position="3974"/>
    </location>
</feature>
<evidence type="ECO:0000256" key="9">
    <source>
        <dbReference type="ARBA" id="ARBA00023212"/>
    </source>
</evidence>
<feature type="compositionally biased region" description="Basic residues" evidence="17">
    <location>
        <begin position="1178"/>
        <end position="1193"/>
    </location>
</feature>
<feature type="region of interest" description="Disordered" evidence="17">
    <location>
        <begin position="4559"/>
        <end position="4584"/>
    </location>
</feature>
<dbReference type="SUPFAM" id="SSF49879">
    <property type="entry name" value="SMAD/FHA domain"/>
    <property type="match status" value="1"/>
</dbReference>
<evidence type="ECO:0000256" key="15">
    <source>
        <dbReference type="PROSITE-ProRule" id="PRU00283"/>
    </source>
</evidence>
<dbReference type="GO" id="GO:0005737">
    <property type="term" value="C:cytoplasm"/>
    <property type="evidence" value="ECO:0007669"/>
    <property type="project" value="UniProtKB-ARBA"/>
</dbReference>
<dbReference type="Pfam" id="PF01852">
    <property type="entry name" value="START"/>
    <property type="match status" value="1"/>
</dbReference>
<feature type="region of interest" description="Disordered" evidence="17">
    <location>
        <begin position="3824"/>
        <end position="3846"/>
    </location>
</feature>
<feature type="compositionally biased region" description="Polar residues" evidence="17">
    <location>
        <begin position="958"/>
        <end position="968"/>
    </location>
</feature>
<dbReference type="RefSeq" id="XP_033807000.1">
    <property type="nucleotide sequence ID" value="XM_033951109.1"/>
</dbReference>
<keyword evidence="9" id="KW-0206">Cytoskeleton</keyword>
<evidence type="ECO:0000256" key="12">
    <source>
        <dbReference type="ARBA" id="ARBA00057304"/>
    </source>
</evidence>
<keyword evidence="3" id="KW-0963">Cytoplasm</keyword>
<dbReference type="InterPro" id="IPR027417">
    <property type="entry name" value="P-loop_NTPase"/>
</dbReference>
<evidence type="ECO:0000256" key="5">
    <source>
        <dbReference type="ARBA" id="ARBA00022741"/>
    </source>
</evidence>
<feature type="region of interest" description="Disordered" evidence="17">
    <location>
        <begin position="1142"/>
        <end position="1207"/>
    </location>
</feature>
<reference evidence="21" key="1">
    <citation type="submission" date="2025-08" db="UniProtKB">
        <authorList>
            <consortium name="RefSeq"/>
        </authorList>
    </citation>
    <scope>IDENTIFICATION</scope>
</reference>
<dbReference type="Pfam" id="PF00225">
    <property type="entry name" value="Kinesin"/>
    <property type="match status" value="1"/>
</dbReference>
<dbReference type="PRINTS" id="PR00380">
    <property type="entry name" value="KINESINHEAVY"/>
</dbReference>
<feature type="binding site" evidence="15">
    <location>
        <begin position="103"/>
        <end position="110"/>
    </location>
    <ligand>
        <name>ATP</name>
        <dbReference type="ChEBI" id="CHEBI:30616"/>
    </ligand>
</feature>
<dbReference type="FunFam" id="3.40.850.10:FF:000021">
    <property type="entry name" value="kinesin-like protein KIF16B isoform X1"/>
    <property type="match status" value="1"/>
</dbReference>
<feature type="compositionally biased region" description="Polar residues" evidence="17">
    <location>
        <begin position="3709"/>
        <end position="3724"/>
    </location>
</feature>
<feature type="region of interest" description="Disordered" evidence="17">
    <location>
        <begin position="1404"/>
        <end position="1424"/>
    </location>
</feature>
<dbReference type="GO" id="GO:0003777">
    <property type="term" value="F:microtubule motor activity"/>
    <property type="evidence" value="ECO:0007669"/>
    <property type="project" value="InterPro"/>
</dbReference>
<dbReference type="GO" id="GO:0008017">
    <property type="term" value="F:microtubule binding"/>
    <property type="evidence" value="ECO:0007669"/>
    <property type="project" value="InterPro"/>
</dbReference>
<proteinExistence type="inferred from homology"/>
<dbReference type="GO" id="GO:0008289">
    <property type="term" value="F:lipid binding"/>
    <property type="evidence" value="ECO:0007669"/>
    <property type="project" value="InterPro"/>
</dbReference>
<dbReference type="InterPro" id="IPR008984">
    <property type="entry name" value="SMAD_FHA_dom_sf"/>
</dbReference>
<protein>
    <recommendedName>
        <fullName evidence="13">StAR-related lipid transfer protein 9</fullName>
    </recommendedName>
    <alternativeName>
        <fullName evidence="14">START domain-containing protein 9</fullName>
    </alternativeName>
</protein>
<comment type="subcellular location">
    <subcellularLocation>
        <location evidence="1">Cytoplasm</location>
        <location evidence="1">Cytoskeleton</location>
        <location evidence="1">Microtubule organizing center</location>
        <location evidence="1">Centrosome</location>
        <location evidence="1">Centriole</location>
    </subcellularLocation>
    <subcellularLocation>
        <location evidence="2">Nucleus</location>
    </subcellularLocation>
</comment>
<gene>
    <name evidence="21" type="primary">STARD9</name>
</gene>
<dbReference type="SUPFAM" id="SSF52540">
    <property type="entry name" value="P-loop containing nucleoside triphosphate hydrolases"/>
    <property type="match status" value="1"/>
</dbReference>
<dbReference type="PROSITE" id="PS50067">
    <property type="entry name" value="KINESIN_MOTOR_2"/>
    <property type="match status" value="1"/>
</dbReference>
<dbReference type="FunCoup" id="A0A6P8RNH3">
    <property type="interactions" value="754"/>
</dbReference>
<dbReference type="CTD" id="57519"/>
<feature type="compositionally biased region" description="Polar residues" evidence="17">
    <location>
        <begin position="4559"/>
        <end position="4570"/>
    </location>
</feature>
<dbReference type="CDD" id="cd01365">
    <property type="entry name" value="KISc_KIF1A_KIF1B"/>
    <property type="match status" value="1"/>
</dbReference>
<feature type="compositionally biased region" description="Basic and acidic residues" evidence="17">
    <location>
        <begin position="4572"/>
        <end position="4584"/>
    </location>
</feature>
<dbReference type="PROSITE" id="PS00411">
    <property type="entry name" value="KINESIN_MOTOR_1"/>
    <property type="match status" value="1"/>
</dbReference>
<keyword evidence="7 16" id="KW-0175">Coiled coil</keyword>
<feature type="region of interest" description="Disordered" evidence="17">
    <location>
        <begin position="945"/>
        <end position="973"/>
    </location>
</feature>
<organism evidence="20 21">
    <name type="scientific">Geotrypetes seraphini</name>
    <name type="common">Gaboon caecilian</name>
    <name type="synonym">Caecilia seraphini</name>
    <dbReference type="NCBI Taxonomy" id="260995"/>
    <lineage>
        <taxon>Eukaryota</taxon>
        <taxon>Metazoa</taxon>
        <taxon>Chordata</taxon>
        <taxon>Craniata</taxon>
        <taxon>Vertebrata</taxon>
        <taxon>Euteleostomi</taxon>
        <taxon>Amphibia</taxon>
        <taxon>Gymnophiona</taxon>
        <taxon>Geotrypetes</taxon>
    </lineage>
</organism>
<dbReference type="KEGG" id="gsh:117363426"/>
<dbReference type="GO" id="GO:0005524">
    <property type="term" value="F:ATP binding"/>
    <property type="evidence" value="ECO:0007669"/>
    <property type="project" value="UniProtKB-UniRule"/>
</dbReference>
<dbReference type="CDD" id="cd22731">
    <property type="entry name" value="FHA_KIF16A_STARD9"/>
    <property type="match status" value="1"/>
</dbReference>
<feature type="region of interest" description="Disordered" evidence="17">
    <location>
        <begin position="3951"/>
        <end position="3978"/>
    </location>
</feature>
<dbReference type="FunFam" id="2.60.200.20:FF:000005">
    <property type="entry name" value="Kinesin family member 16B"/>
    <property type="match status" value="1"/>
</dbReference>
<keyword evidence="20" id="KW-1185">Reference proteome</keyword>
<evidence type="ECO:0000313" key="21">
    <source>
        <dbReference type="RefSeq" id="XP_033807000.1"/>
    </source>
</evidence>
<keyword evidence="6 15" id="KW-0067">ATP-binding</keyword>
<dbReference type="SMART" id="SM00129">
    <property type="entry name" value="KISc"/>
    <property type="match status" value="1"/>
</dbReference>
<dbReference type="GO" id="GO:0005634">
    <property type="term" value="C:nucleus"/>
    <property type="evidence" value="ECO:0007669"/>
    <property type="project" value="UniProtKB-SubCell"/>
</dbReference>
<dbReference type="InterPro" id="IPR002913">
    <property type="entry name" value="START_lipid-bd_dom"/>
</dbReference>
<feature type="region of interest" description="Disordered" evidence="17">
    <location>
        <begin position="4046"/>
        <end position="4075"/>
    </location>
</feature>
<dbReference type="SUPFAM" id="SSF55961">
    <property type="entry name" value="Bet v1-like"/>
    <property type="match status" value="1"/>
</dbReference>
<dbReference type="PANTHER" id="PTHR47117">
    <property type="entry name" value="STAR-RELATED LIPID TRANSFER PROTEIN 9"/>
    <property type="match status" value="1"/>
</dbReference>
<evidence type="ECO:0000256" key="2">
    <source>
        <dbReference type="ARBA" id="ARBA00004123"/>
    </source>
</evidence>
<dbReference type="InterPro" id="IPR000253">
    <property type="entry name" value="FHA_dom"/>
</dbReference>
<dbReference type="OrthoDB" id="3176171at2759"/>
<keyword evidence="8 15" id="KW-0505">Motor protein</keyword>
<feature type="compositionally biased region" description="Basic and acidic residues" evidence="17">
    <location>
        <begin position="1410"/>
        <end position="1422"/>
    </location>
</feature>